<accession>A0A0D9Y1J3</accession>
<dbReference type="PANTHER" id="PTHR33065">
    <property type="entry name" value="OS07G0486400 PROTEIN"/>
    <property type="match status" value="1"/>
</dbReference>
<dbReference type="Proteomes" id="UP000032180">
    <property type="component" value="Chromosome 12"/>
</dbReference>
<dbReference type="EnsemblPlants" id="LPERR12G16080.1">
    <property type="protein sequence ID" value="LPERR12G16080.1"/>
    <property type="gene ID" value="LPERR12G16080"/>
</dbReference>
<organism evidence="2 3">
    <name type="scientific">Leersia perrieri</name>
    <dbReference type="NCBI Taxonomy" id="77586"/>
    <lineage>
        <taxon>Eukaryota</taxon>
        <taxon>Viridiplantae</taxon>
        <taxon>Streptophyta</taxon>
        <taxon>Embryophyta</taxon>
        <taxon>Tracheophyta</taxon>
        <taxon>Spermatophyta</taxon>
        <taxon>Magnoliopsida</taxon>
        <taxon>Liliopsida</taxon>
        <taxon>Poales</taxon>
        <taxon>Poaceae</taxon>
        <taxon>BOP clade</taxon>
        <taxon>Oryzoideae</taxon>
        <taxon>Oryzeae</taxon>
        <taxon>Oryzinae</taxon>
        <taxon>Leersia</taxon>
    </lineage>
</organism>
<sequence>MVAATEEKAQVEAALVERLAAEQAVVDRIPMPDGGEDKQLSNGLLMLNGIILEGTLLIEQKLQSAVRSVTLHKSWLNKLCNVQITYAFVSDAVEATISVQLPRGDFYGQITACTNTIKDSILLHDNSKLLGPGDGVMVADDHGNGCVRLLRQVMAICFSDTLIMTVVADQADGTDYTRETVKFTAAVNGGEEAQIGCGVATLLVKVNWSLMNPKEYKSALPSE</sequence>
<reference evidence="2" key="3">
    <citation type="submission" date="2015-04" db="UniProtKB">
        <authorList>
            <consortium name="EnsemblPlants"/>
        </authorList>
    </citation>
    <scope>IDENTIFICATION</scope>
</reference>
<evidence type="ECO:0000313" key="3">
    <source>
        <dbReference type="Proteomes" id="UP000032180"/>
    </source>
</evidence>
<name>A0A0D9Y1J3_9ORYZ</name>
<dbReference type="Pfam" id="PF20241">
    <property type="entry name" value="DUF6598"/>
    <property type="match status" value="1"/>
</dbReference>
<feature type="domain" description="DUF6598" evidence="1">
    <location>
        <begin position="34"/>
        <end position="206"/>
    </location>
</feature>
<dbReference type="Gramene" id="LPERR12G16080.1">
    <property type="protein sequence ID" value="LPERR12G16080.1"/>
    <property type="gene ID" value="LPERR12G16080"/>
</dbReference>
<reference evidence="3" key="2">
    <citation type="submission" date="2013-12" db="EMBL/GenBank/DDBJ databases">
        <authorList>
            <person name="Yu Y."/>
            <person name="Lee S."/>
            <person name="de Baynast K."/>
            <person name="Wissotski M."/>
            <person name="Liu L."/>
            <person name="Talag J."/>
            <person name="Goicoechea J."/>
            <person name="Angelova A."/>
            <person name="Jetty R."/>
            <person name="Kudrna D."/>
            <person name="Golser W."/>
            <person name="Rivera L."/>
            <person name="Zhang J."/>
            <person name="Wing R."/>
        </authorList>
    </citation>
    <scope>NUCLEOTIDE SEQUENCE</scope>
</reference>
<dbReference type="HOGENOM" id="CLU_030845_4_2_1"/>
<evidence type="ECO:0000259" key="1">
    <source>
        <dbReference type="Pfam" id="PF20241"/>
    </source>
</evidence>
<proteinExistence type="predicted"/>
<reference evidence="2 3" key="1">
    <citation type="submission" date="2012-08" db="EMBL/GenBank/DDBJ databases">
        <title>Oryza genome evolution.</title>
        <authorList>
            <person name="Wing R.A."/>
        </authorList>
    </citation>
    <scope>NUCLEOTIDE SEQUENCE</scope>
</reference>
<evidence type="ECO:0000313" key="2">
    <source>
        <dbReference type="EnsemblPlants" id="LPERR12G16080.1"/>
    </source>
</evidence>
<dbReference type="AlphaFoldDB" id="A0A0D9Y1J3"/>
<keyword evidence="3" id="KW-1185">Reference proteome</keyword>
<dbReference type="PANTHER" id="PTHR33065:SF206">
    <property type="entry name" value="OS12G0619700 PROTEIN"/>
    <property type="match status" value="1"/>
</dbReference>
<dbReference type="STRING" id="77586.A0A0D9Y1J3"/>
<protein>
    <recommendedName>
        <fullName evidence="1">DUF6598 domain-containing protein</fullName>
    </recommendedName>
</protein>
<dbReference type="InterPro" id="IPR046533">
    <property type="entry name" value="DUF6598"/>
</dbReference>